<name>A0A819S9W5_9BILA</name>
<dbReference type="InterPro" id="IPR008936">
    <property type="entry name" value="Rho_GTPase_activation_prot"/>
</dbReference>
<dbReference type="PANTHER" id="PTHR45808:SF2">
    <property type="entry name" value="RHO GTPASE-ACTIVATING PROTEIN 68F"/>
    <property type="match status" value="1"/>
</dbReference>
<organism evidence="2 3">
    <name type="scientific">Adineta steineri</name>
    <dbReference type="NCBI Taxonomy" id="433720"/>
    <lineage>
        <taxon>Eukaryota</taxon>
        <taxon>Metazoa</taxon>
        <taxon>Spiralia</taxon>
        <taxon>Gnathifera</taxon>
        <taxon>Rotifera</taxon>
        <taxon>Eurotatoria</taxon>
        <taxon>Bdelloidea</taxon>
        <taxon>Adinetida</taxon>
        <taxon>Adinetidae</taxon>
        <taxon>Adineta</taxon>
    </lineage>
</organism>
<protein>
    <recommendedName>
        <fullName evidence="1">Rho-GAP domain-containing protein</fullName>
    </recommendedName>
</protein>
<dbReference type="GO" id="GO:2001136">
    <property type="term" value="P:negative regulation of endocytic recycling"/>
    <property type="evidence" value="ECO:0007669"/>
    <property type="project" value="TreeGrafter"/>
</dbReference>
<dbReference type="GO" id="GO:0005096">
    <property type="term" value="F:GTPase activator activity"/>
    <property type="evidence" value="ECO:0007669"/>
    <property type="project" value="TreeGrafter"/>
</dbReference>
<evidence type="ECO:0000259" key="1">
    <source>
        <dbReference type="PROSITE" id="PS50238"/>
    </source>
</evidence>
<dbReference type="SUPFAM" id="SSF48350">
    <property type="entry name" value="GTPase activation domain, GAP"/>
    <property type="match status" value="1"/>
</dbReference>
<gene>
    <name evidence="2" type="ORF">OXD698_LOCUS32953</name>
</gene>
<proteinExistence type="predicted"/>
<sequence>VSIYSDTNLMTTTNLSLVFGPILAWSDDAQMNTLVNITLINTFTEILIARYTELFLK</sequence>
<dbReference type="GO" id="GO:0007264">
    <property type="term" value="P:small GTPase-mediated signal transduction"/>
    <property type="evidence" value="ECO:0007669"/>
    <property type="project" value="TreeGrafter"/>
</dbReference>
<dbReference type="GO" id="GO:0005737">
    <property type="term" value="C:cytoplasm"/>
    <property type="evidence" value="ECO:0007669"/>
    <property type="project" value="TreeGrafter"/>
</dbReference>
<reference evidence="2" key="1">
    <citation type="submission" date="2021-02" db="EMBL/GenBank/DDBJ databases">
        <authorList>
            <person name="Nowell W R."/>
        </authorList>
    </citation>
    <scope>NUCLEOTIDE SEQUENCE</scope>
</reference>
<dbReference type="InterPro" id="IPR000198">
    <property type="entry name" value="RhoGAP_dom"/>
</dbReference>
<comment type="caution">
    <text evidence="2">The sequence shown here is derived from an EMBL/GenBank/DDBJ whole genome shotgun (WGS) entry which is preliminary data.</text>
</comment>
<feature type="non-terminal residue" evidence="2">
    <location>
        <position position="1"/>
    </location>
</feature>
<evidence type="ECO:0000313" key="3">
    <source>
        <dbReference type="Proteomes" id="UP000663844"/>
    </source>
</evidence>
<dbReference type="Gene3D" id="1.10.555.10">
    <property type="entry name" value="Rho GTPase activation protein"/>
    <property type="match status" value="1"/>
</dbReference>
<accession>A0A819S9W5</accession>
<dbReference type="PROSITE" id="PS50238">
    <property type="entry name" value="RHOGAP"/>
    <property type="match status" value="1"/>
</dbReference>
<evidence type="ECO:0000313" key="2">
    <source>
        <dbReference type="EMBL" id="CAF4058103.1"/>
    </source>
</evidence>
<dbReference type="EMBL" id="CAJOAZ010004417">
    <property type="protein sequence ID" value="CAF4058103.1"/>
    <property type="molecule type" value="Genomic_DNA"/>
</dbReference>
<dbReference type="AlphaFoldDB" id="A0A819S9W5"/>
<feature type="domain" description="Rho-GAP" evidence="1">
    <location>
        <begin position="1"/>
        <end position="55"/>
    </location>
</feature>
<dbReference type="Proteomes" id="UP000663844">
    <property type="component" value="Unassembled WGS sequence"/>
</dbReference>
<dbReference type="PANTHER" id="PTHR45808">
    <property type="entry name" value="RHO GTPASE-ACTIVATING PROTEIN 68F"/>
    <property type="match status" value="1"/>
</dbReference>